<reference evidence="1 2" key="1">
    <citation type="journal article" date="2021" name="Elife">
        <title>Chloroplast acquisition without the gene transfer in kleptoplastic sea slugs, Plakobranchus ocellatus.</title>
        <authorList>
            <person name="Maeda T."/>
            <person name="Takahashi S."/>
            <person name="Yoshida T."/>
            <person name="Shimamura S."/>
            <person name="Takaki Y."/>
            <person name="Nagai Y."/>
            <person name="Toyoda A."/>
            <person name="Suzuki Y."/>
            <person name="Arimoto A."/>
            <person name="Ishii H."/>
            <person name="Satoh N."/>
            <person name="Nishiyama T."/>
            <person name="Hasebe M."/>
            <person name="Maruyama T."/>
            <person name="Minagawa J."/>
            <person name="Obokata J."/>
            <person name="Shigenobu S."/>
        </authorList>
    </citation>
    <scope>NUCLEOTIDE SEQUENCE [LARGE SCALE GENOMIC DNA]</scope>
</reference>
<comment type="caution">
    <text evidence="1">The sequence shown here is derived from an EMBL/GenBank/DDBJ whole genome shotgun (WGS) entry which is preliminary data.</text>
</comment>
<sequence>MSQVHLVACLDQQLEECDDATLTGRLNDFYTRFDQDNTIFSPAPLPCDGDQPFVIAEDDWQTRGQGCRTRRD</sequence>
<evidence type="ECO:0000313" key="1">
    <source>
        <dbReference type="EMBL" id="GFR89332.1"/>
    </source>
</evidence>
<proteinExistence type="predicted"/>
<organism evidence="1 2">
    <name type="scientific">Elysia marginata</name>
    <dbReference type="NCBI Taxonomy" id="1093978"/>
    <lineage>
        <taxon>Eukaryota</taxon>
        <taxon>Metazoa</taxon>
        <taxon>Spiralia</taxon>
        <taxon>Lophotrochozoa</taxon>
        <taxon>Mollusca</taxon>
        <taxon>Gastropoda</taxon>
        <taxon>Heterobranchia</taxon>
        <taxon>Euthyneura</taxon>
        <taxon>Panpulmonata</taxon>
        <taxon>Sacoglossa</taxon>
        <taxon>Placobranchoidea</taxon>
        <taxon>Plakobranchidae</taxon>
        <taxon>Elysia</taxon>
    </lineage>
</organism>
<keyword evidence="2" id="KW-1185">Reference proteome</keyword>
<name>A0AAV4GUE0_9GAST</name>
<dbReference type="AlphaFoldDB" id="A0AAV4GUE0"/>
<evidence type="ECO:0000313" key="2">
    <source>
        <dbReference type="Proteomes" id="UP000762676"/>
    </source>
</evidence>
<protein>
    <submittedName>
        <fullName evidence="1">Uncharacterized protein</fullName>
    </submittedName>
</protein>
<dbReference type="Proteomes" id="UP000762676">
    <property type="component" value="Unassembled WGS sequence"/>
</dbReference>
<dbReference type="EMBL" id="BMAT01005223">
    <property type="protein sequence ID" value="GFR89332.1"/>
    <property type="molecule type" value="Genomic_DNA"/>
</dbReference>
<gene>
    <name evidence="1" type="ORF">ElyMa_002540300</name>
</gene>
<accession>A0AAV4GUE0</accession>